<proteinExistence type="predicted"/>
<feature type="compositionally biased region" description="Low complexity" evidence="7">
    <location>
        <begin position="1316"/>
        <end position="1328"/>
    </location>
</feature>
<evidence type="ECO:0000256" key="7">
    <source>
        <dbReference type="SAM" id="MobiDB-lite"/>
    </source>
</evidence>
<feature type="transmembrane region" description="Helical" evidence="8">
    <location>
        <begin position="927"/>
        <end position="949"/>
    </location>
</feature>
<protein>
    <recommendedName>
        <fullName evidence="2">chitin synthase</fullName>
        <ecNumber evidence="2">2.4.1.16</ecNumber>
    </recommendedName>
</protein>
<dbReference type="Proteomes" id="UP000469890">
    <property type="component" value="Unassembled WGS sequence"/>
</dbReference>
<evidence type="ECO:0000256" key="1">
    <source>
        <dbReference type="ARBA" id="ARBA00004141"/>
    </source>
</evidence>
<feature type="transmembrane region" description="Helical" evidence="8">
    <location>
        <begin position="17"/>
        <end position="38"/>
    </location>
</feature>
<accession>A0A8H4BIU3</accession>
<reference evidence="9 10" key="1">
    <citation type="submission" date="2019-09" db="EMBL/GenBank/DDBJ databases">
        <authorList>
            <consortium name="DOE Joint Genome Institute"/>
            <person name="Mondo S.J."/>
            <person name="Navarro-Mendoza M.I."/>
            <person name="Perez-Arques C."/>
            <person name="Panchal S."/>
            <person name="Nicolas F.E."/>
            <person name="Ganguly P."/>
            <person name="Pangilinan J."/>
            <person name="Grigoriev I."/>
            <person name="Heitman J."/>
            <person name="Sanya K."/>
            <person name="Garre V."/>
        </authorList>
    </citation>
    <scope>NUCLEOTIDE SEQUENCE [LARGE SCALE GENOMIC DNA]</scope>
    <source>
        <strain evidence="9 10">MU402</strain>
    </source>
</reference>
<gene>
    <name evidence="9" type="ORF">FB192DRAFT_1114886</name>
</gene>
<dbReference type="PANTHER" id="PTHR22914">
    <property type="entry name" value="CHITIN SYNTHASE"/>
    <property type="match status" value="1"/>
</dbReference>
<keyword evidence="4 8" id="KW-0812">Transmembrane</keyword>
<evidence type="ECO:0000256" key="8">
    <source>
        <dbReference type="SAM" id="Phobius"/>
    </source>
</evidence>
<evidence type="ECO:0000256" key="6">
    <source>
        <dbReference type="ARBA" id="ARBA00023136"/>
    </source>
</evidence>
<dbReference type="EC" id="2.4.1.16" evidence="2"/>
<feature type="compositionally biased region" description="Polar residues" evidence="7">
    <location>
        <begin position="1080"/>
        <end position="1090"/>
    </location>
</feature>
<feature type="transmembrane region" description="Helical" evidence="8">
    <location>
        <begin position="58"/>
        <end position="80"/>
    </location>
</feature>
<comment type="caution">
    <text evidence="9">The sequence shown here is derived from an EMBL/GenBank/DDBJ whole genome shotgun (WGS) entry which is preliminary data.</text>
</comment>
<evidence type="ECO:0000313" key="10">
    <source>
        <dbReference type="Proteomes" id="UP000469890"/>
    </source>
</evidence>
<feature type="compositionally biased region" description="Acidic residues" evidence="7">
    <location>
        <begin position="738"/>
        <end position="748"/>
    </location>
</feature>
<comment type="subcellular location">
    <subcellularLocation>
        <location evidence="1">Membrane</location>
        <topology evidence="1">Multi-pass membrane protein</topology>
    </subcellularLocation>
</comment>
<dbReference type="GO" id="GO:0004100">
    <property type="term" value="F:chitin synthase activity"/>
    <property type="evidence" value="ECO:0007669"/>
    <property type="project" value="UniProtKB-EC"/>
</dbReference>
<dbReference type="Pfam" id="PF03142">
    <property type="entry name" value="Chitin_synth_2"/>
    <property type="match status" value="2"/>
</dbReference>
<dbReference type="EMBL" id="JAAECE010000004">
    <property type="protein sequence ID" value="KAF1802875.1"/>
    <property type="molecule type" value="Genomic_DNA"/>
</dbReference>
<feature type="region of interest" description="Disordered" evidence="7">
    <location>
        <begin position="735"/>
        <end position="757"/>
    </location>
</feature>
<evidence type="ECO:0000313" key="9">
    <source>
        <dbReference type="EMBL" id="KAF1802875.1"/>
    </source>
</evidence>
<dbReference type="InterPro" id="IPR029044">
    <property type="entry name" value="Nucleotide-diphossugar_trans"/>
</dbReference>
<sequence>MAKIDSKHMRPPSCRRIVWVAYAKICTILIPDAALIYFSNGRLATKVRRKAWREKMALLLTLTMIAAAFCFWLEFITTLFCDPPPTYDYTQVYSNTSESSAINGDVVNWHDLEYTSEMIEQVNKYPHYDLSPMFPSFMALQRPAGQTYYNNKDVDDCINGFNKSTEADNWLSHKLATDPGYVFKNNRLQSCPLPYQRNKTGTPCFYSMISKEEYKRYPKKGSLKFNVDDIYNNFSSLPHSSVPGQAFVILDNRVLDVTDYLDSVTNIVKVANGAYSRAFALDRMFLPLDLTILLFVHMGEDISAKFHSEILHSERYKECLFQLFYHGVIDGTEDEGCSHINLALWITMGCFLLYFLLKMNLANLSRLKFMQHFLYKSVPTSTMAASSTKALRQTFSTVDNARYLLPYTLLFIPCYAESSEALRQTFDSLARTTYPDTRKLLFFVCDGLVKSRSDSKETYLCILDALGYSSTEDRESRAYISLGQGSRRVNYAKVYAGFYESGRNRVPFLMVVKVGAPNEALSTARAPGNRGKRDSMVIVLSFLERCMNLVHNRITPLDFELFNLCYNLLGIDPREFKYMLVTDADTQVQDDVVFRMVSRLEADPKILAINGHIRPANPEENIVTMLQIFPLYMTFYSGLAYEACLGRVTTINGGFVMYRIWTELPGNLPAAGDTSLIGGTRASVYESIQLKRVPGAAPDATAATEPLRALPNKWPKVSDEIVVVPADSVLSKATNDAVFDDEDEDNSSSDDNVTTTTTNTTITTTFRKKASYRRRLHKKKKKMSTQPTLSLLPNANIQPCCIQPTVLRGFAAPRPDTMHMENVLLLGEEQYFGIVLLRSNPQYRFAFEPEAIAYATLPTNFFALQALQIRNLRVTFNTQVEFQHVAKHLGLMYWLISFTKLLDMIFSTPIIVYLYTIYIRYFRYKDLAYAIIAGSFTCLIVLHIFYFVIRRQFKYVLWFCIYGLFSVPIFGVYFPILAIWYSDYAYRWYDVWPTQTGGYHSRLHGIVMGEKTEEECLLQEETDAEDVVTRMRLADFEVLEAEKMAQREKEQTEILDAKFSGFTGYVSAAAAAAAAAAATNGNISGHTSKPSWSSSRASRAETPNSLISSPPLAQVRNGMIMRDSHSRFASEDDARFLLSPGNNKRSSTPRTSSINSITSSPRNPFVSALDDPFDDVYEDPLNISKHRRSGSNNTNLAAASAIAAAAVTKASSMIHHKASNSQSSYFSRTSFNANSDYPYYQNDMFVPTAAQDVPNDTSGGFATLQHRIRSYSATSASSAVAAAAAAATAASANLRHPHLAYPPPRRPSSQHFNTHSPSSPSTASALPPQFHSGDSTTLSAEGDQEEEEKEGNLMGDELIADTASVISLNPSLSNSVISLERDAPVLEQEEAHYTSPHHILSNRHNRLYNYSSYDHHVSEGRNAPVHSRIASKQQPP</sequence>
<organism evidence="9 10">
    <name type="scientific">Mucor circinelloides f. lusitanicus</name>
    <name type="common">Mucor racemosus var. lusitanicus</name>
    <dbReference type="NCBI Taxonomy" id="29924"/>
    <lineage>
        <taxon>Eukaryota</taxon>
        <taxon>Fungi</taxon>
        <taxon>Fungi incertae sedis</taxon>
        <taxon>Mucoromycota</taxon>
        <taxon>Mucoromycotina</taxon>
        <taxon>Mucoromycetes</taxon>
        <taxon>Mucorales</taxon>
        <taxon>Mucorineae</taxon>
        <taxon>Mucoraceae</taxon>
        <taxon>Mucor</taxon>
    </lineage>
</organism>
<feature type="region of interest" description="Disordered" evidence="7">
    <location>
        <begin position="1417"/>
        <end position="1436"/>
    </location>
</feature>
<feature type="transmembrane region" description="Helical" evidence="8">
    <location>
        <begin position="901"/>
        <end position="921"/>
    </location>
</feature>
<feature type="compositionally biased region" description="Polar residues" evidence="7">
    <location>
        <begin position="1140"/>
        <end position="1159"/>
    </location>
</feature>
<evidence type="ECO:0000256" key="2">
    <source>
        <dbReference type="ARBA" id="ARBA00012543"/>
    </source>
</evidence>
<dbReference type="SUPFAM" id="SSF53448">
    <property type="entry name" value="Nucleotide-diphospho-sugar transferases"/>
    <property type="match status" value="1"/>
</dbReference>
<keyword evidence="3" id="KW-0808">Transferase</keyword>
<feature type="region of interest" description="Disordered" evidence="7">
    <location>
        <begin position="1296"/>
        <end position="1351"/>
    </location>
</feature>
<feature type="region of interest" description="Disordered" evidence="7">
    <location>
        <begin position="1137"/>
        <end position="1159"/>
    </location>
</feature>
<keyword evidence="6 8" id="KW-0472">Membrane</keyword>
<evidence type="ECO:0000256" key="3">
    <source>
        <dbReference type="ARBA" id="ARBA00022676"/>
    </source>
</evidence>
<dbReference type="GO" id="GO:0030428">
    <property type="term" value="C:cell septum"/>
    <property type="evidence" value="ECO:0007669"/>
    <property type="project" value="TreeGrafter"/>
</dbReference>
<dbReference type="PANTHER" id="PTHR22914:SF41">
    <property type="entry name" value="CHITIN SYNTHASE 7"/>
    <property type="match status" value="1"/>
</dbReference>
<name>A0A8H4BIU3_MUCCL</name>
<feature type="transmembrane region" description="Helical" evidence="8">
    <location>
        <begin position="956"/>
        <end position="981"/>
    </location>
</feature>
<evidence type="ECO:0000256" key="5">
    <source>
        <dbReference type="ARBA" id="ARBA00022989"/>
    </source>
</evidence>
<keyword evidence="5 8" id="KW-1133">Transmembrane helix</keyword>
<dbReference type="GO" id="GO:0016020">
    <property type="term" value="C:membrane"/>
    <property type="evidence" value="ECO:0007669"/>
    <property type="project" value="UniProtKB-SubCell"/>
</dbReference>
<dbReference type="GO" id="GO:0071944">
    <property type="term" value="C:cell periphery"/>
    <property type="evidence" value="ECO:0007669"/>
    <property type="project" value="TreeGrafter"/>
</dbReference>
<evidence type="ECO:0000256" key="4">
    <source>
        <dbReference type="ARBA" id="ARBA00022692"/>
    </source>
</evidence>
<keyword evidence="3" id="KW-0328">Glycosyltransferase</keyword>
<dbReference type="GO" id="GO:0006031">
    <property type="term" value="P:chitin biosynthetic process"/>
    <property type="evidence" value="ECO:0007669"/>
    <property type="project" value="TreeGrafter"/>
</dbReference>
<feature type="region of interest" description="Disordered" evidence="7">
    <location>
        <begin position="1080"/>
        <end position="1114"/>
    </location>
</feature>
<dbReference type="InterPro" id="IPR004835">
    <property type="entry name" value="Chitin_synth"/>
</dbReference>